<keyword evidence="3" id="KW-1185">Reference proteome</keyword>
<gene>
    <name evidence="2" type="ORF">GCM10025866_26890</name>
</gene>
<dbReference type="EMBL" id="AP027731">
    <property type="protein sequence ID" value="BDZ46780.1"/>
    <property type="molecule type" value="Genomic_DNA"/>
</dbReference>
<dbReference type="Proteomes" id="UP001321498">
    <property type="component" value="Chromosome"/>
</dbReference>
<evidence type="ECO:0000313" key="2">
    <source>
        <dbReference type="EMBL" id="BDZ46780.1"/>
    </source>
</evidence>
<sequence length="127" mass="13882">MRTAAAVAVGTPGQLHPLGGLDRVELLGTHPEASDDVAVQHAHAALADGSHRELGIERRAELADEEDVEGRTEHPCHLGRHRHTAAGEPEHDRSAETEGAHRLRQFPARVLPVPEHASTVRPRRPRR</sequence>
<name>A0ABN6XP50_9MICO</name>
<evidence type="ECO:0000256" key="1">
    <source>
        <dbReference type="SAM" id="MobiDB-lite"/>
    </source>
</evidence>
<evidence type="ECO:0000313" key="3">
    <source>
        <dbReference type="Proteomes" id="UP001321498"/>
    </source>
</evidence>
<accession>A0ABN6XP50</accession>
<protein>
    <submittedName>
        <fullName evidence="2">Uncharacterized protein</fullName>
    </submittedName>
</protein>
<reference evidence="3" key="1">
    <citation type="journal article" date="2019" name="Int. J. Syst. Evol. Microbiol.">
        <title>The Global Catalogue of Microorganisms (GCM) 10K type strain sequencing project: providing services to taxonomists for standard genome sequencing and annotation.</title>
        <authorList>
            <consortium name="The Broad Institute Genomics Platform"/>
            <consortium name="The Broad Institute Genome Sequencing Center for Infectious Disease"/>
            <person name="Wu L."/>
            <person name="Ma J."/>
        </authorList>
    </citation>
    <scope>NUCLEOTIDE SEQUENCE [LARGE SCALE GENOMIC DNA]</scope>
    <source>
        <strain evidence="3">NBRC 108725</strain>
    </source>
</reference>
<feature type="region of interest" description="Disordered" evidence="1">
    <location>
        <begin position="60"/>
        <end position="127"/>
    </location>
</feature>
<proteinExistence type="predicted"/>
<organism evidence="2 3">
    <name type="scientific">Naasia aerilata</name>
    <dbReference type="NCBI Taxonomy" id="1162966"/>
    <lineage>
        <taxon>Bacteria</taxon>
        <taxon>Bacillati</taxon>
        <taxon>Actinomycetota</taxon>
        <taxon>Actinomycetes</taxon>
        <taxon>Micrococcales</taxon>
        <taxon>Microbacteriaceae</taxon>
        <taxon>Naasia</taxon>
    </lineage>
</organism>
<feature type="compositionally biased region" description="Basic and acidic residues" evidence="1">
    <location>
        <begin position="88"/>
        <end position="101"/>
    </location>
</feature>